<dbReference type="Proteomes" id="UP000029868">
    <property type="component" value="Unassembled WGS sequence"/>
</dbReference>
<dbReference type="AlphaFoldDB" id="A0A099KFR4"/>
<evidence type="ECO:0000256" key="6">
    <source>
        <dbReference type="ARBA" id="ARBA00022842"/>
    </source>
</evidence>
<feature type="binding site" description="in other chain" evidence="8">
    <location>
        <position position="151"/>
    </location>
    <ligand>
        <name>deamido-NAD(+)</name>
        <dbReference type="ChEBI" id="CHEBI:58437"/>
        <note>ligand shared between two neighboring subunits</note>
    </ligand>
</feature>
<sequence length="281" mass="30660">MDQQTIIAEMKVLPEIDVQFEINRRVNFIKNQLTQSGLSNLVLGISGGVDSSTCGRLAQLAVNELNEAQSKESNSKHYQFIAVRLPYGVQADEDDAQQALEFIQPSHCLTTNVLAGADGIHHEVLQAMSKAQLLTASDAQIDFSKGNVKARARMVSQYHIAGIIGALVIGTDHSAENITGFFTKWGDGACDLAPLFGLSKRQVRELAKSLGAPSILVEKAPTADLEELEPGKTDEDALGISYDQLDNFLEGKQVTTKVSEHIINIYKKTQHKRQAIPTIYG</sequence>
<keyword evidence="6 8" id="KW-0460">Magnesium</keyword>
<dbReference type="CDD" id="cd00553">
    <property type="entry name" value="NAD_synthase"/>
    <property type="match status" value="1"/>
</dbReference>
<gene>
    <name evidence="8" type="primary">nadE</name>
    <name evidence="12" type="ORF">GAB14E_4187</name>
</gene>
<keyword evidence="2 8" id="KW-0436">Ligase</keyword>
<feature type="binding site" evidence="8">
    <location>
        <position position="176"/>
    </location>
    <ligand>
        <name>Mg(2+)</name>
        <dbReference type="ChEBI" id="CHEBI:18420"/>
    </ligand>
</feature>
<dbReference type="NCBIfam" id="NF001979">
    <property type="entry name" value="PRK00768.1"/>
    <property type="match status" value="1"/>
</dbReference>
<evidence type="ECO:0000256" key="10">
    <source>
        <dbReference type="RuleBase" id="RU003812"/>
    </source>
</evidence>
<dbReference type="EMBL" id="JQEC01000057">
    <property type="protein sequence ID" value="KGJ89191.1"/>
    <property type="molecule type" value="Genomic_DNA"/>
</dbReference>
<feature type="binding site" evidence="8">
    <location>
        <position position="191"/>
    </location>
    <ligand>
        <name>deamido-NAD(+)</name>
        <dbReference type="ChEBI" id="CHEBI:58437"/>
        <note>ligand shared between two neighboring subunits</note>
    </ligand>
</feature>
<keyword evidence="4 8" id="KW-0547">Nucleotide-binding</keyword>
<evidence type="ECO:0000313" key="12">
    <source>
        <dbReference type="EMBL" id="KGJ89191.1"/>
    </source>
</evidence>
<dbReference type="GO" id="GO:0008795">
    <property type="term" value="F:NAD+ synthase activity"/>
    <property type="evidence" value="ECO:0007669"/>
    <property type="project" value="UniProtKB-UniRule"/>
</dbReference>
<comment type="pathway">
    <text evidence="8">Cofactor biosynthesis; NAD(+) biosynthesis; NAD(+) from deamido-NAD(+) (ammonia route): step 1/1.</text>
</comment>
<evidence type="ECO:0000256" key="5">
    <source>
        <dbReference type="ARBA" id="ARBA00022840"/>
    </source>
</evidence>
<feature type="binding site" evidence="8">
    <location>
        <position position="200"/>
    </location>
    <ligand>
        <name>ATP</name>
        <dbReference type="ChEBI" id="CHEBI:30616"/>
    </ligand>
</feature>
<reference evidence="12 13" key="1">
    <citation type="submission" date="2014-08" db="EMBL/GenBank/DDBJ databases">
        <title>Genomic and Phenotypic Diversity of Colwellia psychrerythraea strains from Disparate Marine Basins.</title>
        <authorList>
            <person name="Techtmann S.M."/>
            <person name="Stelling S.C."/>
            <person name="Utturkar S.M."/>
            <person name="Alshibli N."/>
            <person name="Harris A."/>
            <person name="Brown S.D."/>
            <person name="Hazen T.C."/>
        </authorList>
    </citation>
    <scope>NUCLEOTIDE SEQUENCE [LARGE SCALE GENOMIC DNA]</scope>
    <source>
        <strain evidence="12 13">GAB14E</strain>
    </source>
</reference>
<feature type="domain" description="NAD/GMP synthase" evidence="11">
    <location>
        <begin position="22"/>
        <end position="274"/>
    </location>
</feature>
<keyword evidence="5 8" id="KW-0067">ATP-binding</keyword>
<dbReference type="PANTHER" id="PTHR23090:SF7">
    <property type="entry name" value="NH(3)-DEPENDENT NAD(+) SYNTHETASE"/>
    <property type="match status" value="1"/>
</dbReference>
<evidence type="ECO:0000256" key="1">
    <source>
        <dbReference type="ARBA" id="ARBA00005859"/>
    </source>
</evidence>
<dbReference type="RefSeq" id="WP_033084073.1">
    <property type="nucleotide sequence ID" value="NZ_JQEC01000057.1"/>
</dbReference>
<dbReference type="GO" id="GO:0005524">
    <property type="term" value="F:ATP binding"/>
    <property type="evidence" value="ECO:0007669"/>
    <property type="project" value="UniProtKB-UniRule"/>
</dbReference>
<dbReference type="GO" id="GO:0005737">
    <property type="term" value="C:cytoplasm"/>
    <property type="evidence" value="ECO:0007669"/>
    <property type="project" value="InterPro"/>
</dbReference>
<comment type="similarity">
    <text evidence="1 8 9">Belongs to the NAD synthetase family.</text>
</comment>
<dbReference type="GO" id="GO:0046872">
    <property type="term" value="F:metal ion binding"/>
    <property type="evidence" value="ECO:0007669"/>
    <property type="project" value="UniProtKB-KW"/>
</dbReference>
<protein>
    <recommendedName>
        <fullName evidence="8 10">NH(3)-dependent NAD(+) synthetase</fullName>
        <ecNumber evidence="8 10">6.3.1.5</ecNumber>
    </recommendedName>
</protein>
<feature type="binding site" description="in other chain" evidence="8">
    <location>
        <begin position="271"/>
        <end position="272"/>
    </location>
    <ligand>
        <name>deamido-NAD(+)</name>
        <dbReference type="ChEBI" id="CHEBI:58437"/>
        <note>ligand shared between two neighboring subunits</note>
    </ligand>
</feature>
<dbReference type="UniPathway" id="UPA00253">
    <property type="reaction ID" value="UER00333"/>
</dbReference>
<comment type="function">
    <text evidence="8">Catalyzes the ATP-dependent amidation of deamido-NAD to form NAD. Uses ammonia as a nitrogen source.</text>
</comment>
<name>A0A099KFR4_COLPS</name>
<evidence type="ECO:0000256" key="7">
    <source>
        <dbReference type="ARBA" id="ARBA00023027"/>
    </source>
</evidence>
<comment type="catalytic activity">
    <reaction evidence="8 10">
        <text>deamido-NAD(+) + NH4(+) + ATP = AMP + diphosphate + NAD(+) + H(+)</text>
        <dbReference type="Rhea" id="RHEA:21188"/>
        <dbReference type="ChEBI" id="CHEBI:15378"/>
        <dbReference type="ChEBI" id="CHEBI:28938"/>
        <dbReference type="ChEBI" id="CHEBI:30616"/>
        <dbReference type="ChEBI" id="CHEBI:33019"/>
        <dbReference type="ChEBI" id="CHEBI:57540"/>
        <dbReference type="ChEBI" id="CHEBI:58437"/>
        <dbReference type="ChEBI" id="CHEBI:456215"/>
        <dbReference type="EC" id="6.3.1.5"/>
    </reaction>
</comment>
<keyword evidence="3 8" id="KW-0479">Metal-binding</keyword>
<feature type="binding site" evidence="8">
    <location>
        <position position="171"/>
    </location>
    <ligand>
        <name>ATP</name>
        <dbReference type="ChEBI" id="CHEBI:30616"/>
    </ligand>
</feature>
<proteinExistence type="inferred from homology"/>
<organism evidence="12 13">
    <name type="scientific">Colwellia psychrerythraea</name>
    <name type="common">Vibrio psychroerythus</name>
    <dbReference type="NCBI Taxonomy" id="28229"/>
    <lineage>
        <taxon>Bacteria</taxon>
        <taxon>Pseudomonadati</taxon>
        <taxon>Pseudomonadota</taxon>
        <taxon>Gammaproteobacteria</taxon>
        <taxon>Alteromonadales</taxon>
        <taxon>Colwelliaceae</taxon>
        <taxon>Colwellia</taxon>
    </lineage>
</organism>
<evidence type="ECO:0000259" key="11">
    <source>
        <dbReference type="Pfam" id="PF02540"/>
    </source>
</evidence>
<dbReference type="GO" id="GO:0003952">
    <property type="term" value="F:NAD+ synthase (glutamine-hydrolyzing) activity"/>
    <property type="evidence" value="ECO:0007669"/>
    <property type="project" value="InterPro"/>
</dbReference>
<feature type="binding site" description="in other chain" evidence="8">
    <location>
        <position position="184"/>
    </location>
    <ligand>
        <name>deamido-NAD(+)</name>
        <dbReference type="ChEBI" id="CHEBI:58437"/>
        <note>ligand shared between two neighboring subunits</note>
    </ligand>
</feature>
<dbReference type="HAMAP" id="MF_00193">
    <property type="entry name" value="NadE_ammonia_dep"/>
    <property type="match status" value="1"/>
</dbReference>
<dbReference type="NCBIfam" id="TIGR00552">
    <property type="entry name" value="nadE"/>
    <property type="match status" value="1"/>
</dbReference>
<comment type="subunit">
    <text evidence="8">Homodimer.</text>
</comment>
<dbReference type="OrthoDB" id="3266517at2"/>
<dbReference type="EC" id="6.3.1.5" evidence="8 10"/>
<keyword evidence="7 8" id="KW-0520">NAD</keyword>
<dbReference type="InterPro" id="IPR022926">
    <property type="entry name" value="NH(3)-dep_NAD(+)_synth"/>
</dbReference>
<dbReference type="PANTHER" id="PTHR23090">
    <property type="entry name" value="NH 3 /GLUTAMINE-DEPENDENT NAD + SYNTHETASE"/>
    <property type="match status" value="1"/>
</dbReference>
<evidence type="ECO:0000256" key="8">
    <source>
        <dbReference type="HAMAP-Rule" id="MF_00193"/>
    </source>
</evidence>
<dbReference type="GO" id="GO:0009435">
    <property type="term" value="P:NAD+ biosynthetic process"/>
    <property type="evidence" value="ECO:0007669"/>
    <property type="project" value="UniProtKB-UniRule"/>
</dbReference>
<dbReference type="Gene3D" id="3.40.50.620">
    <property type="entry name" value="HUPs"/>
    <property type="match status" value="1"/>
</dbReference>
<feature type="binding site" evidence="8">
    <location>
        <position position="50"/>
    </location>
    <ligand>
        <name>Mg(2+)</name>
        <dbReference type="ChEBI" id="CHEBI:18420"/>
    </ligand>
</feature>
<evidence type="ECO:0000313" key="13">
    <source>
        <dbReference type="Proteomes" id="UP000029868"/>
    </source>
</evidence>
<evidence type="ECO:0000256" key="4">
    <source>
        <dbReference type="ARBA" id="ARBA00022741"/>
    </source>
</evidence>
<dbReference type="GO" id="GO:0004359">
    <property type="term" value="F:glutaminase activity"/>
    <property type="evidence" value="ECO:0007669"/>
    <property type="project" value="InterPro"/>
</dbReference>
<dbReference type="InterPro" id="IPR014729">
    <property type="entry name" value="Rossmann-like_a/b/a_fold"/>
</dbReference>
<evidence type="ECO:0000256" key="9">
    <source>
        <dbReference type="RuleBase" id="RU003811"/>
    </source>
</evidence>
<dbReference type="InterPro" id="IPR022310">
    <property type="entry name" value="NAD/GMP_synthase"/>
</dbReference>
<dbReference type="PATRIC" id="fig|28229.3.peg.4165"/>
<feature type="binding site" evidence="8">
    <location>
        <position position="222"/>
    </location>
    <ligand>
        <name>ATP</name>
        <dbReference type="ChEBI" id="CHEBI:30616"/>
    </ligand>
</feature>
<dbReference type="SUPFAM" id="SSF52402">
    <property type="entry name" value="Adenine nucleotide alpha hydrolases-like"/>
    <property type="match status" value="1"/>
</dbReference>
<evidence type="ECO:0000256" key="2">
    <source>
        <dbReference type="ARBA" id="ARBA00022598"/>
    </source>
</evidence>
<feature type="binding site" evidence="8">
    <location>
        <begin position="44"/>
        <end position="51"/>
    </location>
    <ligand>
        <name>ATP</name>
        <dbReference type="ChEBI" id="CHEBI:30616"/>
    </ligand>
</feature>
<evidence type="ECO:0000256" key="3">
    <source>
        <dbReference type="ARBA" id="ARBA00022723"/>
    </source>
</evidence>
<comment type="caution">
    <text evidence="12">The sequence shown here is derived from an EMBL/GenBank/DDBJ whole genome shotgun (WGS) entry which is preliminary data.</text>
</comment>
<accession>A0A099KFR4</accession>
<dbReference type="InterPro" id="IPR003694">
    <property type="entry name" value="NAD_synthase"/>
</dbReference>
<dbReference type="Pfam" id="PF02540">
    <property type="entry name" value="NAD_synthase"/>
    <property type="match status" value="1"/>
</dbReference>